<proteinExistence type="predicted"/>
<evidence type="ECO:0000313" key="1">
    <source>
        <dbReference type="EMBL" id="KAI7835298.1"/>
    </source>
</evidence>
<keyword evidence="2" id="KW-1185">Reference proteome</keyword>
<protein>
    <submittedName>
        <fullName evidence="1">Uncharacterized protein</fullName>
    </submittedName>
</protein>
<comment type="caution">
    <text evidence="1">The sequence shown here is derived from an EMBL/GenBank/DDBJ whole genome shotgun (WGS) entry which is preliminary data.</text>
</comment>
<gene>
    <name evidence="1" type="ORF">COHA_010800</name>
</gene>
<feature type="non-terminal residue" evidence="1">
    <location>
        <position position="1"/>
    </location>
</feature>
<dbReference type="EMBL" id="JADXDR010000310">
    <property type="protein sequence ID" value="KAI7835298.1"/>
    <property type="molecule type" value="Genomic_DNA"/>
</dbReference>
<evidence type="ECO:0000313" key="2">
    <source>
        <dbReference type="Proteomes" id="UP001205105"/>
    </source>
</evidence>
<dbReference type="AlphaFoldDB" id="A0AAD5DF14"/>
<name>A0AAD5DF14_9CHLO</name>
<sequence length="636" mass="65853">KPAVSVLTTSNTVGSTSYNVTVDPVVVSPGASFPTGGWTYYRINVTVDGDTTIVNCTAVVVAGIPQPTNCPISLSTNELPTFVVTCITGDPASPKVTDLYSYNSDDTPAPGQVGGWAAACKRQLPGLAVQPGGTARLGAAPTILNAGSTFPASGIACLAAPTSGGTYSGFNCTVCRGSNCTQAPTCPNARRRSLLTSFCTSGVSCNLPGLESTTDYKAPYLQMDPTNPVVLQCTAPVGGPWATCTVEFCASGQCANMSAPFNASGIANLNLTKFLPQELVFTGNGTASKADGVRKSESTPGPLPTFSIPLFPKPTISVVIIAEYTYNVTITPNATTPLISYPAGAWTLWNIAAFIGTQQNGTYCTAAQLNGVPQVTTCTVTWDLGSSAVPTFVATGLQGVLGTDLNQELRTAFSDSYTPQDGPTVVAAVPLSYDFAGVCADMPTQGTGWTTMNCTACAGATCFEQQCTGGGRRRSLLDFSCGSGLRQCDFTGLQYDTTYSVQCQAFQSSGAASPKSVTNSNSSFTTYKPPSPLVEPDGKNVIAVMCTKPPVGGPWVSCNLTLCEQTRRRQLLGAGCASGAITTSCPFDVNGQAICTLGGLVKQNTVYGFTSIFAETSSGYTSEVGEQSPFIIPTFP</sequence>
<reference evidence="1" key="1">
    <citation type="submission" date="2020-11" db="EMBL/GenBank/DDBJ databases">
        <title>Chlorella ohadii genome sequencing and assembly.</title>
        <authorList>
            <person name="Murik O."/>
            <person name="Treves H."/>
            <person name="Kedem I."/>
            <person name="Shotland Y."/>
            <person name="Kaplan A."/>
        </authorList>
    </citation>
    <scope>NUCLEOTIDE SEQUENCE</scope>
    <source>
        <strain evidence="1">1</strain>
    </source>
</reference>
<accession>A0AAD5DF14</accession>
<organism evidence="1 2">
    <name type="scientific">Chlorella ohadii</name>
    <dbReference type="NCBI Taxonomy" id="2649997"/>
    <lineage>
        <taxon>Eukaryota</taxon>
        <taxon>Viridiplantae</taxon>
        <taxon>Chlorophyta</taxon>
        <taxon>core chlorophytes</taxon>
        <taxon>Trebouxiophyceae</taxon>
        <taxon>Chlorellales</taxon>
        <taxon>Chlorellaceae</taxon>
        <taxon>Chlorella clade</taxon>
        <taxon>Chlorella</taxon>
    </lineage>
</organism>
<dbReference type="Proteomes" id="UP001205105">
    <property type="component" value="Unassembled WGS sequence"/>
</dbReference>